<evidence type="ECO:0000313" key="1">
    <source>
        <dbReference type="EMBL" id="GAH86902.1"/>
    </source>
</evidence>
<name>X1IYV4_9ZZZZ</name>
<sequence length="43" mass="4954">MGTIVKERLEEEKLPFVIVENDEEKIEELKQTSDSLFIEGDAT</sequence>
<organism evidence="1">
    <name type="scientific">marine sediment metagenome</name>
    <dbReference type="NCBI Taxonomy" id="412755"/>
    <lineage>
        <taxon>unclassified sequences</taxon>
        <taxon>metagenomes</taxon>
        <taxon>ecological metagenomes</taxon>
    </lineage>
</organism>
<dbReference type="AlphaFoldDB" id="X1IYV4"/>
<gene>
    <name evidence="1" type="ORF">S03H2_67209</name>
</gene>
<dbReference type="Gene3D" id="3.40.50.720">
    <property type="entry name" value="NAD(P)-binding Rossmann-like Domain"/>
    <property type="match status" value="1"/>
</dbReference>
<feature type="non-terminal residue" evidence="1">
    <location>
        <position position="43"/>
    </location>
</feature>
<accession>X1IYV4</accession>
<reference evidence="1" key="1">
    <citation type="journal article" date="2014" name="Front. Microbiol.">
        <title>High frequency of phylogenetically diverse reductive dehalogenase-homologous genes in deep subseafloor sedimentary metagenomes.</title>
        <authorList>
            <person name="Kawai M."/>
            <person name="Futagami T."/>
            <person name="Toyoda A."/>
            <person name="Takaki Y."/>
            <person name="Nishi S."/>
            <person name="Hori S."/>
            <person name="Arai W."/>
            <person name="Tsubouchi T."/>
            <person name="Morono Y."/>
            <person name="Uchiyama I."/>
            <person name="Ito T."/>
            <person name="Fujiyama A."/>
            <person name="Inagaki F."/>
            <person name="Takami H."/>
        </authorList>
    </citation>
    <scope>NUCLEOTIDE SEQUENCE</scope>
    <source>
        <strain evidence="1">Expedition CK06-06</strain>
    </source>
</reference>
<proteinExistence type="predicted"/>
<comment type="caution">
    <text evidence="1">The sequence shown here is derived from an EMBL/GenBank/DDBJ whole genome shotgun (WGS) entry which is preliminary data.</text>
</comment>
<protein>
    <recommendedName>
        <fullName evidence="2">RCK N-terminal domain-containing protein</fullName>
    </recommendedName>
</protein>
<evidence type="ECO:0008006" key="2">
    <source>
        <dbReference type="Google" id="ProtNLM"/>
    </source>
</evidence>
<dbReference type="EMBL" id="BARU01043961">
    <property type="protein sequence ID" value="GAH86902.1"/>
    <property type="molecule type" value="Genomic_DNA"/>
</dbReference>